<evidence type="ECO:0000313" key="2">
    <source>
        <dbReference type="Proteomes" id="UP000182409"/>
    </source>
</evidence>
<dbReference type="EMBL" id="FNSD01000001">
    <property type="protein sequence ID" value="SEC34186.1"/>
    <property type="molecule type" value="Genomic_DNA"/>
</dbReference>
<dbReference type="AlphaFoldDB" id="A0A1H4RQQ6"/>
<protein>
    <submittedName>
        <fullName evidence="1">Uncharacterized protein</fullName>
    </submittedName>
</protein>
<name>A0A1H4RQQ6_9BACT</name>
<organism evidence="1 2">
    <name type="scientific">Terriglobus roseus</name>
    <dbReference type="NCBI Taxonomy" id="392734"/>
    <lineage>
        <taxon>Bacteria</taxon>
        <taxon>Pseudomonadati</taxon>
        <taxon>Acidobacteriota</taxon>
        <taxon>Terriglobia</taxon>
        <taxon>Terriglobales</taxon>
        <taxon>Acidobacteriaceae</taxon>
        <taxon>Terriglobus</taxon>
    </lineage>
</organism>
<dbReference type="Proteomes" id="UP000182409">
    <property type="component" value="Unassembled WGS sequence"/>
</dbReference>
<evidence type="ECO:0000313" key="1">
    <source>
        <dbReference type="EMBL" id="SEC34186.1"/>
    </source>
</evidence>
<gene>
    <name evidence="1" type="ORF">SAMN05443244_3225</name>
</gene>
<sequence>MDLIEIPDALRFAFQLQLELGKSRSPVAPVSVELAELVFGEVEGDLRILLLPDADVFALELEELSHLGGFLFTAFGELLFRFVGVLLGALGQMWE</sequence>
<reference evidence="1 2" key="1">
    <citation type="submission" date="2016-10" db="EMBL/GenBank/DDBJ databases">
        <authorList>
            <person name="de Groot N.N."/>
        </authorList>
    </citation>
    <scope>NUCLEOTIDE SEQUENCE [LARGE SCALE GENOMIC DNA]</scope>
    <source>
        <strain evidence="1 2">AB35.6</strain>
    </source>
</reference>
<proteinExistence type="predicted"/>
<accession>A0A1H4RQQ6</accession>